<keyword evidence="5" id="KW-1185">Reference proteome</keyword>
<organism evidence="4 5">
    <name type="scientific">Sphagnum troendelagicum</name>
    <dbReference type="NCBI Taxonomy" id="128251"/>
    <lineage>
        <taxon>Eukaryota</taxon>
        <taxon>Viridiplantae</taxon>
        <taxon>Streptophyta</taxon>
        <taxon>Embryophyta</taxon>
        <taxon>Bryophyta</taxon>
        <taxon>Sphagnophytina</taxon>
        <taxon>Sphagnopsida</taxon>
        <taxon>Sphagnales</taxon>
        <taxon>Sphagnaceae</taxon>
        <taxon>Sphagnum</taxon>
    </lineage>
</organism>
<dbReference type="EMBL" id="OZ019909">
    <property type="protein sequence ID" value="CAK9209151.1"/>
    <property type="molecule type" value="Genomic_DNA"/>
</dbReference>
<dbReference type="SUPFAM" id="SSF54631">
    <property type="entry name" value="CBS-domain pair"/>
    <property type="match status" value="1"/>
</dbReference>
<evidence type="ECO:0000313" key="5">
    <source>
        <dbReference type="Proteomes" id="UP001497512"/>
    </source>
</evidence>
<dbReference type="InterPro" id="IPR051257">
    <property type="entry name" value="Diverse_CBS-Domain"/>
</dbReference>
<proteinExistence type="predicted"/>
<accession>A0ABP0TZJ6</accession>
<dbReference type="PROSITE" id="PS51371">
    <property type="entry name" value="CBS"/>
    <property type="match status" value="1"/>
</dbReference>
<dbReference type="PANTHER" id="PTHR43080:SF29">
    <property type="entry name" value="OS02G0818000 PROTEIN"/>
    <property type="match status" value="1"/>
</dbReference>
<dbReference type="Proteomes" id="UP001497512">
    <property type="component" value="Chromosome 17"/>
</dbReference>
<evidence type="ECO:0000259" key="3">
    <source>
        <dbReference type="PROSITE" id="PS51371"/>
    </source>
</evidence>
<dbReference type="Gene3D" id="3.10.580.10">
    <property type="entry name" value="CBS-domain"/>
    <property type="match status" value="2"/>
</dbReference>
<protein>
    <recommendedName>
        <fullName evidence="3">CBS domain-containing protein</fullName>
    </recommendedName>
</protein>
<dbReference type="Pfam" id="PF00571">
    <property type="entry name" value="CBS"/>
    <property type="match status" value="2"/>
</dbReference>
<dbReference type="InterPro" id="IPR000644">
    <property type="entry name" value="CBS_dom"/>
</dbReference>
<evidence type="ECO:0000256" key="2">
    <source>
        <dbReference type="PROSITE-ProRule" id="PRU00703"/>
    </source>
</evidence>
<name>A0ABP0TZJ6_9BRYO</name>
<feature type="domain" description="CBS" evidence="3">
    <location>
        <begin position="107"/>
        <end position="161"/>
    </location>
</feature>
<dbReference type="InterPro" id="IPR046342">
    <property type="entry name" value="CBS_dom_sf"/>
</dbReference>
<gene>
    <name evidence="4" type="ORF">CSSPTR1EN2_LOCUS9540</name>
</gene>
<sequence length="161" mass="17796">MEELADILPSGEWPENFSLLNFEDLSKHYEPILFKLEAQPSKYLADVMSSIIATASPYQLLEDVHHHFNDISGLPVIDHEYKCVGVLSKKDVKNSAAGLKALVCNVMSTPAITLSAEKTVSDAAVLMLKNKIHRIPIVNESNQLVGIVTRTDIFTAMETSE</sequence>
<keyword evidence="1 2" id="KW-0129">CBS domain</keyword>
<evidence type="ECO:0000256" key="1">
    <source>
        <dbReference type="ARBA" id="ARBA00023122"/>
    </source>
</evidence>
<reference evidence="4" key="1">
    <citation type="submission" date="2024-02" db="EMBL/GenBank/DDBJ databases">
        <authorList>
            <consortium name="ELIXIR-Norway"/>
            <consortium name="Elixir Norway"/>
        </authorList>
    </citation>
    <scope>NUCLEOTIDE SEQUENCE</scope>
</reference>
<dbReference type="CDD" id="cd02205">
    <property type="entry name" value="CBS_pair_SF"/>
    <property type="match status" value="1"/>
</dbReference>
<dbReference type="SMART" id="SM00116">
    <property type="entry name" value="CBS"/>
    <property type="match status" value="2"/>
</dbReference>
<evidence type="ECO:0000313" key="4">
    <source>
        <dbReference type="EMBL" id="CAK9209151.1"/>
    </source>
</evidence>
<dbReference type="PANTHER" id="PTHR43080">
    <property type="entry name" value="CBS DOMAIN-CONTAINING PROTEIN CBSX3, MITOCHONDRIAL"/>
    <property type="match status" value="1"/>
</dbReference>